<keyword evidence="1" id="KW-1133">Transmembrane helix</keyword>
<keyword evidence="1" id="KW-0472">Membrane</keyword>
<feature type="transmembrane region" description="Helical" evidence="1">
    <location>
        <begin position="133"/>
        <end position="159"/>
    </location>
</feature>
<gene>
    <name evidence="3" type="ORF">CYMTET_54264</name>
</gene>
<keyword evidence="4" id="KW-1185">Reference proteome</keyword>
<name>A0AAE0BH38_9CHLO</name>
<proteinExistence type="predicted"/>
<feature type="domain" description="U-box" evidence="2">
    <location>
        <begin position="3"/>
        <end position="37"/>
    </location>
</feature>
<dbReference type="SUPFAM" id="SSF57850">
    <property type="entry name" value="RING/U-box"/>
    <property type="match status" value="1"/>
</dbReference>
<reference evidence="3 4" key="1">
    <citation type="journal article" date="2015" name="Genome Biol. Evol.">
        <title>Comparative Genomics of a Bacterivorous Green Alga Reveals Evolutionary Causalities and Consequences of Phago-Mixotrophic Mode of Nutrition.</title>
        <authorList>
            <person name="Burns J.A."/>
            <person name="Paasch A."/>
            <person name="Narechania A."/>
            <person name="Kim E."/>
        </authorList>
    </citation>
    <scope>NUCLEOTIDE SEQUENCE [LARGE SCALE GENOMIC DNA]</scope>
    <source>
        <strain evidence="3 4">PLY_AMNH</strain>
    </source>
</reference>
<dbReference type="GO" id="GO:0004842">
    <property type="term" value="F:ubiquitin-protein transferase activity"/>
    <property type="evidence" value="ECO:0007669"/>
    <property type="project" value="InterPro"/>
</dbReference>
<dbReference type="Proteomes" id="UP001190700">
    <property type="component" value="Unassembled WGS sequence"/>
</dbReference>
<evidence type="ECO:0000256" key="1">
    <source>
        <dbReference type="SAM" id="Phobius"/>
    </source>
</evidence>
<dbReference type="Gene3D" id="3.30.40.10">
    <property type="entry name" value="Zinc/RING finger domain, C3HC4 (zinc finger)"/>
    <property type="match status" value="1"/>
</dbReference>
<evidence type="ECO:0000313" key="3">
    <source>
        <dbReference type="EMBL" id="KAK3235557.1"/>
    </source>
</evidence>
<keyword evidence="1" id="KW-0812">Transmembrane</keyword>
<dbReference type="Pfam" id="PF04564">
    <property type="entry name" value="U-box"/>
    <property type="match status" value="1"/>
</dbReference>
<evidence type="ECO:0000313" key="4">
    <source>
        <dbReference type="Proteomes" id="UP001190700"/>
    </source>
</evidence>
<evidence type="ECO:0000259" key="2">
    <source>
        <dbReference type="Pfam" id="PF04564"/>
    </source>
</evidence>
<dbReference type="GO" id="GO:0016567">
    <property type="term" value="P:protein ubiquitination"/>
    <property type="evidence" value="ECO:0007669"/>
    <property type="project" value="InterPro"/>
</dbReference>
<comment type="caution">
    <text evidence="3">The sequence shown here is derived from an EMBL/GenBank/DDBJ whole genome shotgun (WGS) entry which is preliminary data.</text>
</comment>
<dbReference type="InterPro" id="IPR013083">
    <property type="entry name" value="Znf_RING/FYVE/PHD"/>
</dbReference>
<accession>A0AAE0BH38</accession>
<dbReference type="EMBL" id="LGRX02035271">
    <property type="protein sequence ID" value="KAK3235557.1"/>
    <property type="molecule type" value="Genomic_DNA"/>
</dbReference>
<protein>
    <recommendedName>
        <fullName evidence="2">U-box domain-containing protein</fullName>
    </recommendedName>
</protein>
<dbReference type="AlphaFoldDB" id="A0AAE0BH38"/>
<sequence length="160" mass="18067">MKCMIDPVIDSYGFTYERAAFLQCLAQRPHVCPMTNVSYPCVGYDINRADQQNLRRGIIVTPNRLVQNIIQELVRANLVIADSDDEVSSDDSQVRTFDIDRDDESPASRILENIQISPIDIDALRWELRRDRFALTCALVGCVTAFLASTIALVIYIGVR</sequence>
<organism evidence="3 4">
    <name type="scientific">Cymbomonas tetramitiformis</name>
    <dbReference type="NCBI Taxonomy" id="36881"/>
    <lineage>
        <taxon>Eukaryota</taxon>
        <taxon>Viridiplantae</taxon>
        <taxon>Chlorophyta</taxon>
        <taxon>Pyramimonadophyceae</taxon>
        <taxon>Pyramimonadales</taxon>
        <taxon>Pyramimonadaceae</taxon>
        <taxon>Cymbomonas</taxon>
    </lineage>
</organism>
<dbReference type="InterPro" id="IPR003613">
    <property type="entry name" value="Ubox_domain"/>
</dbReference>